<gene>
    <name evidence="3" type="ORF">EDD32_1583</name>
</gene>
<dbReference type="InterPro" id="IPR015943">
    <property type="entry name" value="WD40/YVTN_repeat-like_dom_sf"/>
</dbReference>
<dbReference type="PANTHER" id="PTHR46928">
    <property type="entry name" value="MESENCHYME-SPECIFIC CELL SURFACE GLYCOPROTEIN"/>
    <property type="match status" value="1"/>
</dbReference>
<comment type="caution">
    <text evidence="3">The sequence shown here is derived from an EMBL/GenBank/DDBJ whole genome shotgun (WGS) entry which is preliminary data.</text>
</comment>
<dbReference type="EMBL" id="RKRA01000001">
    <property type="protein sequence ID" value="RPF27118.1"/>
    <property type="molecule type" value="Genomic_DNA"/>
</dbReference>
<dbReference type="InterPro" id="IPR052956">
    <property type="entry name" value="Mesenchyme-surface_protein"/>
</dbReference>
<dbReference type="RefSeq" id="WP_123916428.1">
    <property type="nucleotide sequence ID" value="NZ_RKRA01000001.1"/>
</dbReference>
<evidence type="ECO:0000313" key="3">
    <source>
        <dbReference type="EMBL" id="RPF27118.1"/>
    </source>
</evidence>
<dbReference type="SUPFAM" id="SSF50974">
    <property type="entry name" value="Nitrous oxide reductase, N-terminal domain"/>
    <property type="match status" value="1"/>
</dbReference>
<sequence length="607" mass="61917">MSVPTHRRTARLLPPGALALPLVALPLVALPLLAAPPFAGPAGATVVPEPVVHSADGAALELTPLGSYDSGVFDASAAEIVAHHAGTDRLFVVNAQQGAIDVLDASDVSAPTLVAVLDTAVEPGAVANSVAVRPDGLGVVAVEAADKVSAGRLVFFDARSLEVLGSVTVGAQPDMVAVTPDGRRAVVANEGEPAADYSVDPEGSISVVDLPRAVAAPDQDAVAQAGLRDVELPDGVRVFGPEVPPEGAAGYLAAQNLEPEYVTVDARSRTAYVTLQENNALAVVDLASATVTEVRAFGTKDHSLAGNGLDVSDRDDAVDIAPRPVQGLYMPDAVAAFTTRGGEYLVTANEGDAREWDEGEVTWVDSQRAGDLGEDGTPALCAATEADLAASGDLAALGRLEVSVSSGLSADGSCVEELHSFGARSFSVWSTDGDLVFDSGDDLEQITAEALAGVTADGGSGFNSNHSATETDSRSDAKGPEPEAVAVGEVQGRTYAFVGLERVGGVMVYDVTVPAESFFVTYVNNRTFSVSVEDAYEQDDAEGEQALADAGDLGPEGLVFVAATDSPTGGPLLVTGNEVSGTTTVFAVGEVAGERTGWAEGRPGTAR</sequence>
<dbReference type="Proteomes" id="UP000280726">
    <property type="component" value="Unassembled WGS sequence"/>
</dbReference>
<protein>
    <recommendedName>
        <fullName evidence="2">Choice-of-anchor I domain-containing protein</fullName>
    </recommendedName>
</protein>
<feature type="domain" description="Choice-of-anchor I" evidence="2">
    <location>
        <begin position="74"/>
        <end position="586"/>
    </location>
</feature>
<reference evidence="3 4" key="1">
    <citation type="submission" date="2018-11" db="EMBL/GenBank/DDBJ databases">
        <title>Sequencing the genomes of 1000 actinobacteria strains.</title>
        <authorList>
            <person name="Klenk H.-P."/>
        </authorList>
    </citation>
    <scope>NUCLEOTIDE SEQUENCE [LARGE SCALE GENOMIC DNA]</scope>
    <source>
        <strain evidence="3 4">DSM 14418</strain>
    </source>
</reference>
<proteinExistence type="predicted"/>
<evidence type="ECO:0000259" key="2">
    <source>
        <dbReference type="Pfam" id="PF22494"/>
    </source>
</evidence>
<dbReference type="PANTHER" id="PTHR46928:SF1">
    <property type="entry name" value="MESENCHYME-SPECIFIC CELL SURFACE GLYCOPROTEIN"/>
    <property type="match status" value="1"/>
</dbReference>
<dbReference type="Gene3D" id="2.130.10.10">
    <property type="entry name" value="YVTN repeat-like/Quinoprotein amine dehydrogenase"/>
    <property type="match status" value="1"/>
</dbReference>
<dbReference type="OrthoDB" id="1016457at2"/>
<accession>A0A3N4ZN31</accession>
<dbReference type="Pfam" id="PF22494">
    <property type="entry name" value="choice_anch_I"/>
    <property type="match status" value="1"/>
</dbReference>
<dbReference type="AlphaFoldDB" id="A0A3N4ZN31"/>
<keyword evidence="4" id="KW-1185">Reference proteome</keyword>
<feature type="compositionally biased region" description="Basic and acidic residues" evidence="1">
    <location>
        <begin position="469"/>
        <end position="481"/>
    </location>
</feature>
<evidence type="ECO:0000256" key="1">
    <source>
        <dbReference type="SAM" id="MobiDB-lite"/>
    </source>
</evidence>
<dbReference type="InterPro" id="IPR055188">
    <property type="entry name" value="Choice_anch_I"/>
</dbReference>
<organism evidence="3 4">
    <name type="scientific">Georgenia muralis</name>
    <dbReference type="NCBI Taxonomy" id="154117"/>
    <lineage>
        <taxon>Bacteria</taxon>
        <taxon>Bacillati</taxon>
        <taxon>Actinomycetota</taxon>
        <taxon>Actinomycetes</taxon>
        <taxon>Micrococcales</taxon>
        <taxon>Bogoriellaceae</taxon>
        <taxon>Georgenia</taxon>
    </lineage>
</organism>
<dbReference type="InterPro" id="IPR011045">
    <property type="entry name" value="N2O_reductase_N"/>
</dbReference>
<evidence type="ECO:0000313" key="4">
    <source>
        <dbReference type="Proteomes" id="UP000280726"/>
    </source>
</evidence>
<name>A0A3N4ZN31_9MICO</name>
<dbReference type="NCBIfam" id="NF038117">
    <property type="entry name" value="choice_anch_I"/>
    <property type="match status" value="1"/>
</dbReference>
<feature type="region of interest" description="Disordered" evidence="1">
    <location>
        <begin position="457"/>
        <end position="481"/>
    </location>
</feature>